<dbReference type="Proteomes" id="UP000182444">
    <property type="component" value="Chromosome 1B"/>
</dbReference>
<dbReference type="PANTHER" id="PTHR28020">
    <property type="entry name" value="YAP1-BINDING PROTEIN 1-RELATED"/>
    <property type="match status" value="1"/>
</dbReference>
<sequence length="694" mass="78970">MYRGTSTSAFVATPGQTSPHMQLTDDHKKDLEKLGEELKGKEEHTVAGEDEEDVNHGADDSEDAEDEDAEDENDYTELDVDIVCQFIKDAAREAEKTGDYISYATVIDIHCSDPSRYKHVDRVKILTSLLEVLRTNPKICEEIGWDLPALLLPYFNVEDFDFNDGLEGHPTFYPLIMLFSTLAEYGNPKELFLKTVETLSTLTCDRAPENDKLKFKQAESLRKFEVCKFHVLEELMSSCMKKIKTQYPSRFLASAASAILMFSARNAALFRHFPLIVGILARRVYVFIRDWGMDGDEPMDMSPDEQAKSAKILQSLSTYFFYSWFHRVAVRWSSNLFREIKHSIHELPRAERAKYDNPKSNGSAVYTIYNRWGTLALSLDLDPSQYFLPLIQEIQEDVQEATKGGLDDTLAGFSKSSLSDASPIAFVDYSMYDDASEIPLSQEGLLMLATQYMMENRDHSLNISLDQLVSLTLYLVHRSSPKEPLPFAITDLLLFWGWWTLKDMERPEVRQLDEAFYVKYLQFLVFISASSPLPEIRNIAYTLCGRLLYLQHESVSFAFIADTIADCPFENAQVAMVGILKRLMIPDEISDQLSKLRIPDVPTREGVEHQKASQTTIPTTPEHVDTIKSLCNAALEQENTHLVITWLNFLSTVKLDCGFAGDYAERVEKVIDEVEDENDRTLIRLALDVLAKTV</sequence>
<dbReference type="GO" id="GO:0005737">
    <property type="term" value="C:cytoplasm"/>
    <property type="evidence" value="ECO:0007669"/>
    <property type="project" value="TreeGrafter"/>
</dbReference>
<dbReference type="AlphaFoldDB" id="A0A1D8N6C2"/>
<dbReference type="GeneID" id="2907007"/>
<dbReference type="KEGG" id="yli:2907007"/>
<dbReference type="VEuPathDB" id="FungiDB:YALI0_B03762g"/>
<dbReference type="EMBL" id="CP017554">
    <property type="protein sequence ID" value="AOW01180.1"/>
    <property type="molecule type" value="Genomic_DNA"/>
</dbReference>
<feature type="region of interest" description="Disordered" evidence="1">
    <location>
        <begin position="1"/>
        <end position="74"/>
    </location>
</feature>
<dbReference type="InterPro" id="IPR040347">
    <property type="entry name" value="YBP1/2"/>
</dbReference>
<evidence type="ECO:0008006" key="4">
    <source>
        <dbReference type="Google" id="ProtNLM"/>
    </source>
</evidence>
<evidence type="ECO:0000256" key="1">
    <source>
        <dbReference type="SAM" id="MobiDB-lite"/>
    </source>
</evidence>
<dbReference type="GO" id="GO:0034599">
    <property type="term" value="P:cellular response to oxidative stress"/>
    <property type="evidence" value="ECO:0007669"/>
    <property type="project" value="InterPro"/>
</dbReference>
<proteinExistence type="predicted"/>
<feature type="compositionally biased region" description="Acidic residues" evidence="1">
    <location>
        <begin position="60"/>
        <end position="74"/>
    </location>
</feature>
<protein>
    <recommendedName>
        <fullName evidence="4">YAP-binding/ALF4/Glomulin</fullName>
    </recommendedName>
</protein>
<organism evidence="2 3">
    <name type="scientific">Yarrowia lipolytica</name>
    <name type="common">Candida lipolytica</name>
    <dbReference type="NCBI Taxonomy" id="4952"/>
    <lineage>
        <taxon>Eukaryota</taxon>
        <taxon>Fungi</taxon>
        <taxon>Dikarya</taxon>
        <taxon>Ascomycota</taxon>
        <taxon>Saccharomycotina</taxon>
        <taxon>Dipodascomycetes</taxon>
        <taxon>Dipodascales</taxon>
        <taxon>Dipodascales incertae sedis</taxon>
        <taxon>Yarrowia</taxon>
    </lineage>
</organism>
<name>A0A1D8N6C2_YARLL</name>
<dbReference type="InterPro" id="IPR013877">
    <property type="entry name" value="YAP-bd/ALF4/Glomulin"/>
</dbReference>
<evidence type="ECO:0000313" key="3">
    <source>
        <dbReference type="Proteomes" id="UP000182444"/>
    </source>
</evidence>
<reference evidence="2 3" key="1">
    <citation type="journal article" date="2016" name="PLoS ONE">
        <title>Sequence Assembly of Yarrowia lipolytica Strain W29/CLIB89 Shows Transposable Element Diversity.</title>
        <authorList>
            <person name="Magnan C."/>
            <person name="Yu J."/>
            <person name="Chang I."/>
            <person name="Jahn E."/>
            <person name="Kanomata Y."/>
            <person name="Wu J."/>
            <person name="Zeller M."/>
            <person name="Oakes M."/>
            <person name="Baldi P."/>
            <person name="Sandmeyer S."/>
        </authorList>
    </citation>
    <scope>NUCLEOTIDE SEQUENCE [LARGE SCALE GENOMIC DNA]</scope>
    <source>
        <strain evidence="3">CLIB89(W29)</strain>
    </source>
</reference>
<evidence type="ECO:0000313" key="2">
    <source>
        <dbReference type="EMBL" id="AOW01180.1"/>
    </source>
</evidence>
<dbReference type="PANTHER" id="PTHR28020:SF1">
    <property type="entry name" value="YAP1-BINDING PROTEIN 1-RELATED"/>
    <property type="match status" value="1"/>
</dbReference>
<dbReference type="VEuPathDB" id="FungiDB:YALI1_B05226g"/>
<gene>
    <name evidence="2" type="ORF">YALI1_B05226g</name>
</gene>
<feature type="compositionally biased region" description="Basic and acidic residues" evidence="1">
    <location>
        <begin position="23"/>
        <end position="47"/>
    </location>
</feature>
<accession>A0A1D8N6C2</accession>
<dbReference type="RefSeq" id="XP_500469.2">
    <property type="nucleotide sequence ID" value="XM_500469.3"/>
</dbReference>
<dbReference type="eggNOG" id="ENOG502RY9F">
    <property type="taxonomic scope" value="Eukaryota"/>
</dbReference>
<feature type="compositionally biased region" description="Polar residues" evidence="1">
    <location>
        <begin position="1"/>
        <end position="21"/>
    </location>
</feature>
<dbReference type="Pfam" id="PF08568">
    <property type="entry name" value="Kinetochor_Ybp2"/>
    <property type="match status" value="1"/>
</dbReference>